<evidence type="ECO:0000313" key="2">
    <source>
        <dbReference type="Proteomes" id="UP000218399"/>
    </source>
</evidence>
<dbReference type="Proteomes" id="UP000218399">
    <property type="component" value="Unassembled WGS sequence"/>
</dbReference>
<accession>A0A2A2EE23</accession>
<dbReference type="InterPro" id="IPR053916">
    <property type="entry name" value="DUF6978"/>
</dbReference>
<keyword evidence="2" id="KW-1185">Reference proteome</keyword>
<reference evidence="1 2" key="1">
    <citation type="journal article" date="2017" name="ISME J.">
        <title>Unveiling bifidobacterial biogeography across the mammalian branch of the tree of life.</title>
        <authorList>
            <person name="Milani C."/>
            <person name="Mangifesta M."/>
            <person name="Mancabelli L."/>
            <person name="Lugli G.A."/>
            <person name="James K."/>
            <person name="Duranti S."/>
            <person name="Turroni F."/>
            <person name="Ferrario C."/>
            <person name="Ossiprandi M.C."/>
            <person name="van Sinderen D."/>
            <person name="Ventura M."/>
        </authorList>
    </citation>
    <scope>NUCLEOTIDE SEQUENCE [LARGE SCALE GENOMIC DNA]</scope>
    <source>
        <strain evidence="2">Ham19E</strain>
    </source>
</reference>
<proteinExistence type="predicted"/>
<sequence length="150" mass="16428">MAKRKEDGFPLTQSEADALIEAIKRTAVSYFTVPAPREQGKSFPVVSDAGERFTIAMYQGGLGDGRSSICALRSNGNIMLMRLCVGDSRVHSNPDGTMVHGSHLHVYREGFNDRFAVAVDIGSPDFVADIIRLLDEFHVVERPNMQGSLS</sequence>
<gene>
    <name evidence="1" type="ORF">B1526_1270</name>
</gene>
<dbReference type="AlphaFoldDB" id="A0A2A2EE23"/>
<dbReference type="Pfam" id="PF22398">
    <property type="entry name" value="DUF6978"/>
    <property type="match status" value="1"/>
</dbReference>
<dbReference type="EMBL" id="MVOH01000015">
    <property type="protein sequence ID" value="PAU67186.1"/>
    <property type="molecule type" value="Genomic_DNA"/>
</dbReference>
<dbReference type="OrthoDB" id="1550866at2"/>
<protein>
    <submittedName>
        <fullName evidence="1">Prophage protein</fullName>
    </submittedName>
</protein>
<dbReference type="RefSeq" id="WP_095615261.1">
    <property type="nucleotide sequence ID" value="NZ_MVOH01000015.1"/>
</dbReference>
<evidence type="ECO:0000313" key="1">
    <source>
        <dbReference type="EMBL" id="PAU67186.1"/>
    </source>
</evidence>
<name>A0A2A2EE23_9BIFI</name>
<organism evidence="1 2">
    <name type="scientific">Bifidobacterium criceti</name>
    <dbReference type="NCBI Taxonomy" id="1960969"/>
    <lineage>
        <taxon>Bacteria</taxon>
        <taxon>Bacillati</taxon>
        <taxon>Actinomycetota</taxon>
        <taxon>Actinomycetes</taxon>
        <taxon>Bifidobacteriales</taxon>
        <taxon>Bifidobacteriaceae</taxon>
        <taxon>Bifidobacterium</taxon>
    </lineage>
</organism>
<comment type="caution">
    <text evidence="1">The sequence shown here is derived from an EMBL/GenBank/DDBJ whole genome shotgun (WGS) entry which is preliminary data.</text>
</comment>